<dbReference type="SUPFAM" id="SSF50969">
    <property type="entry name" value="YVTN repeat-like/Quinoprotein amine dehydrogenase"/>
    <property type="match status" value="1"/>
</dbReference>
<feature type="domain" description="Cadherin" evidence="7">
    <location>
        <begin position="1092"/>
        <end position="1176"/>
    </location>
</feature>
<reference evidence="8 9" key="1">
    <citation type="submission" date="2020-04" db="EMBL/GenBank/DDBJ databases">
        <title>Zoogloea sp. G-4-1-14 isolated from soil.</title>
        <authorList>
            <person name="Dahal R.H."/>
        </authorList>
    </citation>
    <scope>NUCLEOTIDE SEQUENCE [LARGE SCALE GENOMIC DNA]</scope>
    <source>
        <strain evidence="8 9">G-4-1-14</strain>
    </source>
</reference>
<comment type="caution">
    <text evidence="8">The sequence shown here is derived from an EMBL/GenBank/DDBJ whole genome shotgun (WGS) entry which is preliminary data.</text>
</comment>
<dbReference type="EMBL" id="JABBGA010000002">
    <property type="protein sequence ID" value="NML24689.1"/>
    <property type="molecule type" value="Genomic_DNA"/>
</dbReference>
<dbReference type="InterPro" id="IPR010221">
    <property type="entry name" value="VCBS_dom"/>
</dbReference>
<dbReference type="InterPro" id="IPR032812">
    <property type="entry name" value="SbsA_Ig"/>
</dbReference>
<dbReference type="InterPro" id="IPR044016">
    <property type="entry name" value="Big_13"/>
</dbReference>
<keyword evidence="3" id="KW-0732">Signal</keyword>
<evidence type="ECO:0000313" key="8">
    <source>
        <dbReference type="EMBL" id="NML24689.1"/>
    </source>
</evidence>
<dbReference type="Pfam" id="PF13018">
    <property type="entry name" value="ESPR"/>
    <property type="match status" value="1"/>
</dbReference>
<feature type="region of interest" description="Disordered" evidence="6">
    <location>
        <begin position="4292"/>
        <end position="4311"/>
    </location>
</feature>
<evidence type="ECO:0000256" key="3">
    <source>
        <dbReference type="ARBA" id="ARBA00022729"/>
    </source>
</evidence>
<dbReference type="RefSeq" id="WP_169144346.1">
    <property type="nucleotide sequence ID" value="NZ_JABBGA010000002.1"/>
</dbReference>
<sequence>MNRIYRSIWNEVSRTFVATAEIVRSRGKSASRSQGLDASLATLDAGDLLGRGGHPAQAPPASRLRSVLRPLALEQRFMFDGAAVATVDAHVNDVPLRDAAAIAEAFAAHAEQSAPGQDAGRAAGFVTEPVLLREAVPELNHGRREVVFIDTHVADYQSLLGGIGQGIEVRLIDGAQDGVAQIARWAETHSGYDAIHLFSHGTSGSVTLGSVSLSNANLDAYQNQLATIGAALTGNGDILVYGCKVAAGQPGVDLLGRLAEVTGADVAASTDMTGAAPLGGDWQLEYATGSVEAPSIDLSRDYAGILGTINMTGPVDAYSGTNGEADIFVLPAEAANGTVLYTAWGGLYNNNGQWHLLNNIIVISNFDVSQDKIDMSALGAVIDPSNVPNYAIKVAYGTDFSTWSSYDINFTSAQYDGSTVSNWKGGTTGAWLEFNDDGGNPTLNAFFPGVDENTFTLANFIFPVAGPAAPGAPDLTTASDTGISSTDNITGDTTPTFTGSGASAGATIKLYESSTLLGTTTADGSGNWTITSSTLGAGTHSITAKQTVSGTESAASASLSVTIDTSAPTASVTSVAVKPGTSVTAAQSSETGKAYLVSSGATVTDLASLDALVTAGSAKSATVSTANSNTTLATTGLADGTYKVYSVDAGGNVSAASSGTVTIDNTAPTIGSVSAGNVNSAGGSTYDFTVTYADSGSGLDAASFDSNDITVTGPNSYSSTAAYVSRSGNTVTYRITPPGGTWDGADAGTYTIALAASQVRDTAGNYVAASANIGSFEASFNPAPVLTTPSAINLTDTAAADTFSNQSGTLSATDADGIASYGIQSPTSTSAGFVDGGLTYDISKAGTYGTLYLVSSGPDMGKYVYVPDAAAIDNLAAGAAPTDTFTVTATDANGSPATGSAVLTVNLSGSNDAPTLSATGSSPGFTENGAAVSLFSGVSVSAIEAGEKLDQLVLTVSNVANGSSEILSVDGSNVALTNGNSVTTASNGLTVGVSLSGGLATVTIGKSGGVPASTLQGVVSGLAYRNTSESPATTDRVVTLTSVRDVGGTANGGADTAALSITSTIAITGVNDAPTDITVSTSTINQSAAGVGASVATLGVLDLDVGDTHGYALVSGTGDTNNNLFVVDGGVLKVGNTALTPGSYNLRLRVTDSGTGSLAYEKAVTITVSDDVGPTFDAAGSVPADGAAGVAPSANLQLSFNEAIALGASGTIELRDLTTNTVVQTWDLSNPAHVGAGNGQVSVSGMTLTLNPTASLAEATHYAIRISTSAIEDSAGNPFAGIGDDTTLDFSTGVTDSAAPVLQSIQRGTPVGETTNSGTLTFTLKFNEAVTGADTADFQLSASGTAGGTLSQVTGNGSDTLTLTVTGVTGTGTLGIDLAGAQNITDIGGNALANGDPASDQVFNVDRDLPSVISINRIGNDTSVSGSTAQFLVIFSEAVKNVSAADFSLVAGGTVSGQIAAVSGSGTAAIVVTVNNLGGAGSLGLSLAGGYSVDDLAGNALGVATPDSGVSETYLVDADAPTAVSITRLGDALTNATTLSFQVVFNEPVNGVDAADFVLSTTGSASGTIASVSGSAGSYTVSVTGVSGSGSLGLAFAGSQNITDEGGRAFAGTLPSLAETYRVDNSLPDVTAINRAGVNQIAAGTPSSAVFTVVFSEAVSGLSAADFTVTGSAANTGISSVSSTDGKVFQVTVGGVNGSVGQTLGLDFTGSVSDALAQVGSASFTTGQQYTIGGLLLNEGALDQAALDALLGVNRDGMVKVVAATGPATEVVIIDSRVPGLAEQLGQVRAGVDVWLLDAGSSATAQISSILSGYSGLAAVHLVSHGSSGEVHLGAENLSSATLPGYTATLAAWGNALSGSGDLLVYGCDVGKGVAGSQFVAQLAQAIGADVAASDDLTGASWLGGDWVLEVAQGNIDAPSIVVSAFNGTLIDPITFDFTSGTVTDSGTVVTQKINGVTLTTTILNASGNTSSTDVTVSGGKLTDTTNQGKTLRFTFSVPSDVSSFKVGYSANSGVASSFTITGTEVGGGTRTYTPSVATTSGQTYLIDLSGTNNWGNLTKLEVSVASSGVVTFFADDFIMTPSNPAPSDIEISSTLAPQGVAGVRIANLRAADTDQTLATDTVTFSEVTDSSDLFTVSSSGVLSLSAGKSLANGATASITIRATDSVSNTYDETFTITGGAYTAFSVASSTEYSLVYGGANVLTASYTNTHYTPTNSDAFYVLFPEGTAADVLYDDADETYGGWIGYNASLLEALDGYSALSNGQKIIFLSGSGSGIDTFAIRDQYYVVTVGTADTTPPTFDVAPAASSIATTGFDLSASLDEAGKIYYVVVANGATAPTAAEVKAGTASGGGAALGSGNQAVASSPFSHTFSLSGLSAGTAYDVYVVAEDSAGTPNVMLSPTKLDVTTSAAPPVFSSGTTANFAENASGTVYDAELSSSSGTVTYSLSGADAGRFDLNTSTGVLSFKSAPDHEQPKDAGTDNVYNVTIRATDDNGSTDRTVAITVTDANDVNFSSADNASITGGTSLTRSVTAGLTANITFSTGSFLNIYAPGENAGFPGGIYAYSGTVSEQELVITAESGYTFDLGSFKIAPDIGQGSTSVKVRFTSGGQTYEDTYPLTLDGSAGYTLVVPSTHPVNDVTQVTLWVSAYAEFQDIEITDIQVLDVAPSFDVAPAASNIAATGFDLSASLDEAGKIYYVVVASGATAPTAAEVKAGTASGGGAALASGDTTVGSTPFTGSVSVSGLSAGTGYDVYVVAEDNAGTPNLMATPTKLVVTTSAAATGTDVIFDADGADVISPDVSVASATPSKNITITNAGETLNLSLTGGSSGFYVDTLSNLFSLLTEVPADGYAGKVIFTQNDDFTNSVTASITGKVFDLNSLYLQEVNADPDTFVITTNDGKSVTVNRAAGTGGVVDLSGNADFKGISSFTITTQDGNFVLHLDSIDLRNIHVPASDTTPPSFDVAPAASNIATTGFDLSASLDEAGKIYYVVVANGATAPTAAEVKAGTASGGGAALGSGNQVVVSSPFSHSFSLSGLSAGTDYDVYVVGEDDSGTPNVMASPVKVDVSTASSPVPTIANLADTLNYTIGSAAQIIDQGTAAAVTDGDSADFDTGVLTLSGVGTGDVIQIRNQGTGAGQIGVSGNDVTYEGTVIGTYSGGLVSTLTVTFNANASAAAVSALLQNLTYRNDIAESGTAHTLTLTLSDGDGNTSAPVQLSINATTTASTSANLLIKVGTDNVYNNSGTLGGYNAALDSGATSVVDAVPGGLDGLGTTFSDTDAIFSYQGKLYGLFGNPAETGRGFRFASYDGTEVVYLANEAFEALGSVTIADGKIFFVANLVGGGPEVYQFDVASSTLTHVGGTHNQAGIQFYAGDLYFFTQNYEVARWDGSAVQVVWAAKTNAATFTNVMVVMDSKLYFGAQQPVGEGPSNAVYNAEIYAYDAATGNVSQLTDRNAATNIYSTEMPKHLVVHGDKVFFAGTNSADPQNLATVNDHNLISVDGSGNIVTEFSTGNDGWVFGTWSIDGSLYFAARLGGDTFTNLYKYNATGSATNLTGFTSGTYSISDVTAYAAMIYFTVSVPEGGGGLYRYDGTTVSQVGGFPSLNTGGGIKETFDPGLVVFDHQLAPVVTNTADLVGIVAGASTLVSPALTVTDIDSSTLNGATVTVTVGKQAADTLTFTAASGITGSYDSDTGVLTLSGTATAAQYQAVLRSVTFNASATAGQREFQFRVTDGEGNQSWGNSPAGRAYIAVAEAGSSVTTVGFDTDPTAGGKVGTVDIADSNLGSLQVIAPLDGSPTPTYGIEYSAGTASLTIVSDWNANPNLVTIKSANGAEFDLQGFRFTDSIDVQGDVGDLVITGFKDGAQTTQTTVRINLYGPQTTVILPTGFNNVDEVRIESGADTRNMYSGGAFGGLLDDIMVLSRPSGPSIASATYDASTGTLAVTTTGLTAGNAIDETRLTLKGEGGATYTLTESGSITATSETSFTIVLSAADKAAVSQILNKSGGSSTDATTYNLAAAADWYGSGNADLTGNAVTVASVPLPAITSATYDAGTGVLVVTGSGFTRAAGAANDIDVTKLSLIGTGGGASAFTLTGDTSDVEISSDTEFTITLGSADRAALNAILNVNGTEYSAGNLYNLAAADDWARGADAALTITDGTSGVTVSGNNPAPVLTTPTTISLNDTAAADSFSNQTGTLSATDADGVASYGIQGGTAGSYTVDGDSFQVSKAGSYGSLYVNSSTGAYVFVPDAAAISAVAGGATPSETFTVTATDGHASPATGSATLTVEVSGANDTPATPTLDGSTSDSLAQSTASAGATVGALAATDAETGSLTYTLVSGAGSTDNARFSIDGGSLKVGGSALEAGSYSVRVRVTDAGTPAAAWSEQVLTITVTDDVAPTFIGNQSAPADNATGVAPTASLVLKFSETIVAGSGTVSLVNVTTGAVVETFDVATGIGSAGGSLSISGDTLSLDPGSDLAQSTQYAVQVPAAVVKDGADNPFGGTSGNTSYNFTTGSTDTTAPSVTIVEVGDPIQPNAGSVTVRFSEPVQNVDISAFRLTRDGVPVDISGLTLSGSGNEYSLDLGSVTGVDGEYVLTLDPSLASTPITDSSGNALPLGATDSFTIDTTAPSGATIVRASASPTSASGVNFTVVFGEAVSGVDAADFELVGSATGGASIAGVTRISDSVYSVAVSGLSGSGTLGLNLKSSGTGIADRAGNALAGGATGQLYTLDAGLPAVLSITRNSQEVTAADSVSFTVSFNEAVSGVDATDFIIDKGDGVTASSGDVSVSGSGTTYTVTVANVAGDGRLSVDLKASGTGIIDGTSHAISGGFSSGESYLIDNTLPVISASQSFDLPENMGTGFVIGQVRVSDANRVTGYSIVSGNADGYFAVDADGVITLTAAGAAAGAASSDYETTPNSFTLGVVATDEAGNASASVDVGIQVLDEEENQAPVVAAPLTSAADEGDSAYDIDLLDGASDPDAGDVLAVSAVTYTVDGVATGNAGADLPGGLSRTDATLSVDPDDAAFDDLAAGETRVIVVSYQVADGNGGSVAQTATLTITGSNDTPTVTAGTPTATLVEAGGVANGTAGIASSTISLSKGDLDGTAEWDSAWLLANGWSTADAGLTYTKAGTYGTATFTVASGQVAYALDDADSDTQALAAGASVTDSFSVQVSDGSATASVAAVFQISGSNDTPTVTAGTPTATLVEAGGVSNGTAGTASSTISLSKGDLDGTAEWDSVWLLANGWSTADAGLTYTKAGTYGTATFTVASGQVAYALDDADSDTQALAAGASVTDSFSVQVSDGSATASVAAVFQISGSNDTPTVTAGTPTATLVEAGGVANGTAGTASSTISLSKGDLDGTAEWDSAWLLANGWSTADAGLTYTKAGTYGTATFTVASGQVAYALDDADSDTQALAAGASVTDSFSVQVSDGSATASV</sequence>
<dbReference type="Pfam" id="PF19077">
    <property type="entry name" value="Big_13"/>
    <property type="match status" value="1"/>
</dbReference>
<dbReference type="NCBIfam" id="TIGR01965">
    <property type="entry name" value="VCBS_repeat"/>
    <property type="match status" value="6"/>
</dbReference>
<protein>
    <submittedName>
        <fullName evidence="8">DUF4347 domain-containing protein</fullName>
    </submittedName>
</protein>
<feature type="non-terminal residue" evidence="8">
    <location>
        <position position="5444"/>
    </location>
</feature>
<dbReference type="InterPro" id="IPR015919">
    <property type="entry name" value="Cadherin-like_sf"/>
</dbReference>
<evidence type="ECO:0000259" key="7">
    <source>
        <dbReference type="PROSITE" id="PS50268"/>
    </source>
</evidence>
<keyword evidence="2" id="KW-0812">Transmembrane</keyword>
<dbReference type="PANTHER" id="PTHR24028">
    <property type="entry name" value="CADHERIN-87A"/>
    <property type="match status" value="1"/>
</dbReference>
<dbReference type="InterPro" id="IPR003961">
    <property type="entry name" value="FN3_dom"/>
</dbReference>
<feature type="domain" description="Cadherin" evidence="7">
    <location>
        <begin position="4849"/>
        <end position="4957"/>
    </location>
</feature>
<dbReference type="InterPro" id="IPR011044">
    <property type="entry name" value="Quino_amine_DH_bsu"/>
</dbReference>
<name>A0A848G0P0_9RHOO</name>
<evidence type="ECO:0000256" key="4">
    <source>
        <dbReference type="ARBA" id="ARBA00022989"/>
    </source>
</evidence>
<dbReference type="SUPFAM" id="SSF49313">
    <property type="entry name" value="Cadherin-like"/>
    <property type="match status" value="4"/>
</dbReference>
<dbReference type="SMART" id="SM00060">
    <property type="entry name" value="FN3"/>
    <property type="match status" value="4"/>
</dbReference>
<comment type="subcellular location">
    <subcellularLocation>
        <location evidence="1">Membrane</location>
        <topology evidence="1">Single-pass membrane protein</topology>
    </subcellularLocation>
</comment>
<dbReference type="InterPro" id="IPR002126">
    <property type="entry name" value="Cadherin-like_dom"/>
</dbReference>
<dbReference type="Pfam" id="PF14252">
    <property type="entry name" value="DUF4347"/>
    <property type="match status" value="2"/>
</dbReference>
<evidence type="ECO:0000256" key="1">
    <source>
        <dbReference type="ARBA" id="ARBA00004167"/>
    </source>
</evidence>
<feature type="domain" description="Cadherin" evidence="7">
    <location>
        <begin position="4319"/>
        <end position="4403"/>
    </location>
</feature>
<evidence type="ECO:0000256" key="2">
    <source>
        <dbReference type="ARBA" id="ARBA00022692"/>
    </source>
</evidence>
<keyword evidence="5" id="KW-0325">Glycoprotein</keyword>
<organism evidence="8 9">
    <name type="scientific">Zoogloea dura</name>
    <dbReference type="NCBI Taxonomy" id="2728840"/>
    <lineage>
        <taxon>Bacteria</taxon>
        <taxon>Pseudomonadati</taxon>
        <taxon>Pseudomonadota</taxon>
        <taxon>Betaproteobacteria</taxon>
        <taxon>Rhodocyclales</taxon>
        <taxon>Zoogloeaceae</taxon>
        <taxon>Zoogloea</taxon>
    </lineage>
</organism>
<feature type="domain" description="Cadherin" evidence="7">
    <location>
        <begin position="2431"/>
        <end position="2514"/>
    </location>
</feature>
<dbReference type="GO" id="GO:0005509">
    <property type="term" value="F:calcium ion binding"/>
    <property type="evidence" value="ECO:0007669"/>
    <property type="project" value="InterPro"/>
</dbReference>
<accession>A0A848G0P0</accession>
<feature type="domain" description="Cadherin" evidence="7">
    <location>
        <begin position="786"/>
        <end position="925"/>
    </location>
</feature>
<dbReference type="GO" id="GO:0005886">
    <property type="term" value="C:plasma membrane"/>
    <property type="evidence" value="ECO:0007669"/>
    <property type="project" value="TreeGrafter"/>
</dbReference>
<dbReference type="InterPro" id="IPR050174">
    <property type="entry name" value="Protocadherin/Cadherin-CA"/>
</dbReference>
<evidence type="ECO:0000313" key="9">
    <source>
        <dbReference type="Proteomes" id="UP000580043"/>
    </source>
</evidence>
<evidence type="ECO:0000256" key="6">
    <source>
        <dbReference type="SAM" id="MobiDB-lite"/>
    </source>
</evidence>
<dbReference type="PROSITE" id="PS50268">
    <property type="entry name" value="CADHERIN_2"/>
    <property type="match status" value="6"/>
</dbReference>
<dbReference type="PANTHER" id="PTHR24028:SF328">
    <property type="entry name" value="CADHERIN-3"/>
    <property type="match status" value="1"/>
</dbReference>
<keyword evidence="4" id="KW-1133">Transmembrane helix</keyword>
<dbReference type="Gene3D" id="2.60.40.60">
    <property type="entry name" value="Cadherins"/>
    <property type="match status" value="4"/>
</dbReference>
<keyword evidence="4" id="KW-0472">Membrane</keyword>
<dbReference type="InterPro" id="IPR013783">
    <property type="entry name" value="Ig-like_fold"/>
</dbReference>
<gene>
    <name evidence="8" type="ORF">HHL15_02960</name>
</gene>
<dbReference type="Proteomes" id="UP000580043">
    <property type="component" value="Unassembled WGS sequence"/>
</dbReference>
<dbReference type="GO" id="GO:0007156">
    <property type="term" value="P:homophilic cell adhesion via plasma membrane adhesion molecules"/>
    <property type="evidence" value="ECO:0007669"/>
    <property type="project" value="InterPro"/>
</dbReference>
<evidence type="ECO:0000256" key="5">
    <source>
        <dbReference type="ARBA" id="ARBA00023180"/>
    </source>
</evidence>
<feature type="region of interest" description="Disordered" evidence="6">
    <location>
        <begin position="479"/>
        <end position="498"/>
    </location>
</feature>
<proteinExistence type="predicted"/>
<dbReference type="InterPro" id="IPR024973">
    <property type="entry name" value="ESPR"/>
</dbReference>
<dbReference type="InterPro" id="IPR025592">
    <property type="entry name" value="DUF4347"/>
</dbReference>
<dbReference type="Pfam" id="PF13205">
    <property type="entry name" value="Big_5"/>
    <property type="match status" value="2"/>
</dbReference>
<dbReference type="Gene3D" id="2.60.40.10">
    <property type="entry name" value="Immunoglobulins"/>
    <property type="match status" value="1"/>
</dbReference>
<dbReference type="InterPro" id="IPR014755">
    <property type="entry name" value="Cu-Rt/internalin_Ig-like"/>
</dbReference>
<dbReference type="Gene3D" id="2.60.40.1220">
    <property type="match status" value="1"/>
</dbReference>
<feature type="domain" description="Cadherin" evidence="7">
    <location>
        <begin position="4175"/>
        <end position="4303"/>
    </location>
</feature>
<dbReference type="SMART" id="SM00112">
    <property type="entry name" value="CA"/>
    <property type="match status" value="5"/>
</dbReference>
<dbReference type="CDD" id="cd11304">
    <property type="entry name" value="Cadherin_repeat"/>
    <property type="match status" value="5"/>
</dbReference>
<keyword evidence="9" id="KW-1185">Reference proteome</keyword>